<gene>
    <name evidence="1" type="ORF">PVAND_006656</name>
</gene>
<accession>A0A9J6C3X5</accession>
<organism evidence="1 2">
    <name type="scientific">Polypedilum vanderplanki</name>
    <name type="common">Sleeping chironomid midge</name>
    <dbReference type="NCBI Taxonomy" id="319348"/>
    <lineage>
        <taxon>Eukaryota</taxon>
        <taxon>Metazoa</taxon>
        <taxon>Ecdysozoa</taxon>
        <taxon>Arthropoda</taxon>
        <taxon>Hexapoda</taxon>
        <taxon>Insecta</taxon>
        <taxon>Pterygota</taxon>
        <taxon>Neoptera</taxon>
        <taxon>Endopterygota</taxon>
        <taxon>Diptera</taxon>
        <taxon>Nematocera</taxon>
        <taxon>Chironomoidea</taxon>
        <taxon>Chironomidae</taxon>
        <taxon>Chironominae</taxon>
        <taxon>Polypedilum</taxon>
        <taxon>Polypedilum</taxon>
    </lineage>
</organism>
<evidence type="ECO:0000313" key="2">
    <source>
        <dbReference type="Proteomes" id="UP001107558"/>
    </source>
</evidence>
<protein>
    <submittedName>
        <fullName evidence="1">Uncharacterized protein</fullName>
    </submittedName>
</protein>
<evidence type="ECO:0000313" key="1">
    <source>
        <dbReference type="EMBL" id="KAG5676849.1"/>
    </source>
</evidence>
<reference evidence="1" key="1">
    <citation type="submission" date="2021-03" db="EMBL/GenBank/DDBJ databases">
        <title>Chromosome level genome of the anhydrobiotic midge Polypedilum vanderplanki.</title>
        <authorList>
            <person name="Yoshida Y."/>
            <person name="Kikawada T."/>
            <person name="Gusev O."/>
        </authorList>
    </citation>
    <scope>NUCLEOTIDE SEQUENCE</scope>
    <source>
        <strain evidence="1">NIAS01</strain>
        <tissue evidence="1">Whole body or cell culture</tissue>
    </source>
</reference>
<comment type="caution">
    <text evidence="1">The sequence shown here is derived from an EMBL/GenBank/DDBJ whole genome shotgun (WGS) entry which is preliminary data.</text>
</comment>
<proteinExistence type="predicted"/>
<dbReference type="OrthoDB" id="7788881at2759"/>
<sequence length="265" mass="30508">MVYTNQSDEVKNFRNQAIGNIIQQFNNLQSDVYGHFHRSQTTLRIARQNLYMSASNFPYYRLEKDTTRKELTALLGSIIYNIIDPTVDYVQKTSMDKFFMFNSDTAPNVEQAFSTADSQLNALATMNCSDSTVSSRKLMSEYSDFIFAINNCTRVIFQKYRAPINEFTRVHFIALPLINRLNRDLNACTSILNRVGVEACIIEYLKNNCQEENCKVNPTILAVKDQTEKMVKDGRTEYDECLQKAKEFLPANPSFLREENCNLAL</sequence>
<keyword evidence="2" id="KW-1185">Reference proteome</keyword>
<dbReference type="EMBL" id="JADBJN010000002">
    <property type="protein sequence ID" value="KAG5676849.1"/>
    <property type="molecule type" value="Genomic_DNA"/>
</dbReference>
<dbReference type="AlphaFoldDB" id="A0A9J6C3X5"/>
<name>A0A9J6C3X5_POLVA</name>
<dbReference type="Proteomes" id="UP001107558">
    <property type="component" value="Chromosome 2"/>
</dbReference>